<dbReference type="Proteomes" id="UP000292424">
    <property type="component" value="Chromosome"/>
</dbReference>
<protein>
    <submittedName>
        <fullName evidence="2">Uncharacterized protein</fullName>
    </submittedName>
</protein>
<feature type="transmembrane region" description="Helical" evidence="1">
    <location>
        <begin position="49"/>
        <end position="72"/>
    </location>
</feature>
<keyword evidence="1" id="KW-1133">Transmembrane helix</keyword>
<accession>A0A5P2G421</accession>
<feature type="transmembrane region" description="Helical" evidence="1">
    <location>
        <begin position="180"/>
        <end position="196"/>
    </location>
</feature>
<evidence type="ECO:0000256" key="1">
    <source>
        <dbReference type="SAM" id="Phobius"/>
    </source>
</evidence>
<keyword evidence="1" id="KW-0472">Membrane</keyword>
<dbReference type="AlphaFoldDB" id="A0A5P2G421"/>
<organism evidence="2 3">
    <name type="scientific">Rhizosphaericola mali</name>
    <dbReference type="NCBI Taxonomy" id="2545455"/>
    <lineage>
        <taxon>Bacteria</taxon>
        <taxon>Pseudomonadati</taxon>
        <taxon>Bacteroidota</taxon>
        <taxon>Chitinophagia</taxon>
        <taxon>Chitinophagales</taxon>
        <taxon>Chitinophagaceae</taxon>
        <taxon>Rhizosphaericola</taxon>
    </lineage>
</organism>
<feature type="transmembrane region" description="Helical" evidence="1">
    <location>
        <begin position="99"/>
        <end position="117"/>
    </location>
</feature>
<dbReference type="EMBL" id="CP044016">
    <property type="protein sequence ID" value="QES88879.1"/>
    <property type="molecule type" value="Genomic_DNA"/>
</dbReference>
<proteinExistence type="predicted"/>
<feature type="transmembrane region" description="Helical" evidence="1">
    <location>
        <begin position="9"/>
        <end position="29"/>
    </location>
</feature>
<evidence type="ECO:0000313" key="2">
    <source>
        <dbReference type="EMBL" id="QES88879.1"/>
    </source>
</evidence>
<reference evidence="2 3" key="1">
    <citation type="submission" date="2019-09" db="EMBL/GenBank/DDBJ databases">
        <title>Complete genome sequence of Arachidicoccus sp. B3-10 isolated from apple orchard soil.</title>
        <authorList>
            <person name="Kim H.S."/>
            <person name="Han K.-I."/>
            <person name="Suh M.K."/>
            <person name="Lee K.C."/>
            <person name="Eom M.K."/>
            <person name="Kim J.-S."/>
            <person name="Kang S.W."/>
            <person name="Sin Y."/>
            <person name="Lee J.-S."/>
        </authorList>
    </citation>
    <scope>NUCLEOTIDE SEQUENCE [LARGE SCALE GENOMIC DNA]</scope>
    <source>
        <strain evidence="2 3">B3-10</strain>
    </source>
</reference>
<feature type="transmembrane region" description="Helical" evidence="1">
    <location>
        <begin position="123"/>
        <end position="146"/>
    </location>
</feature>
<sequence length="197" mass="21793">MKIPSWAKYALYVTLLLLSVYGLVEWFNAADSVPLSEIPDQFKTVDVKLITPLGFVLTDVLLVFLVVGNAFYDAKQINAGKVVIVENGVNSAVDHGKEAAIYVLASLIIPGLIAFITTSSVLLVGYAIVYSILTRWAFFDIVLNLLRGKAWNYKSDISAGDQIQSVLWFMKNSRKDIPRAHVICIVLCVILTIIPFL</sequence>
<evidence type="ECO:0000313" key="3">
    <source>
        <dbReference type="Proteomes" id="UP000292424"/>
    </source>
</evidence>
<keyword evidence="1" id="KW-0812">Transmembrane</keyword>
<dbReference type="KEGG" id="arac:E0W69_009495"/>
<keyword evidence="3" id="KW-1185">Reference proteome</keyword>
<name>A0A5P2G421_9BACT</name>
<dbReference type="RefSeq" id="WP_131329827.1">
    <property type="nucleotide sequence ID" value="NZ_CP044016.1"/>
</dbReference>
<gene>
    <name evidence="2" type="ORF">E0W69_009495</name>
</gene>